<feature type="region of interest" description="Disordered" evidence="1">
    <location>
        <begin position="548"/>
        <end position="607"/>
    </location>
</feature>
<organism evidence="2 3">
    <name type="scientific">Clohesyomyces aquaticus</name>
    <dbReference type="NCBI Taxonomy" id="1231657"/>
    <lineage>
        <taxon>Eukaryota</taxon>
        <taxon>Fungi</taxon>
        <taxon>Dikarya</taxon>
        <taxon>Ascomycota</taxon>
        <taxon>Pezizomycotina</taxon>
        <taxon>Dothideomycetes</taxon>
        <taxon>Pleosporomycetidae</taxon>
        <taxon>Pleosporales</taxon>
        <taxon>Lindgomycetaceae</taxon>
        <taxon>Clohesyomyces</taxon>
    </lineage>
</organism>
<feature type="compositionally biased region" description="Basic and acidic residues" evidence="1">
    <location>
        <begin position="511"/>
        <end position="521"/>
    </location>
</feature>
<dbReference type="AlphaFoldDB" id="A0A1Y1ZFU0"/>
<accession>A0A1Y1ZFU0</accession>
<evidence type="ECO:0000313" key="2">
    <source>
        <dbReference type="EMBL" id="ORY09130.1"/>
    </source>
</evidence>
<dbReference type="Proteomes" id="UP000193144">
    <property type="component" value="Unassembled WGS sequence"/>
</dbReference>
<feature type="compositionally biased region" description="Low complexity" evidence="1">
    <location>
        <begin position="37"/>
        <end position="56"/>
    </location>
</feature>
<feature type="region of interest" description="Disordered" evidence="1">
    <location>
        <begin position="511"/>
        <end position="533"/>
    </location>
</feature>
<gene>
    <name evidence="2" type="ORF">BCR34DRAFT_657391</name>
</gene>
<feature type="region of interest" description="Disordered" evidence="1">
    <location>
        <begin position="37"/>
        <end position="57"/>
    </location>
</feature>
<dbReference type="OrthoDB" id="3801045at2759"/>
<feature type="compositionally biased region" description="Basic and acidic residues" evidence="1">
    <location>
        <begin position="161"/>
        <end position="173"/>
    </location>
</feature>
<sequence>MPSYHHNKAVNKQILTPRPNLPEQHMAQIPLSADTTRTVPTASTPTHATFNPTTTNTHHHLRQLRRANMARMKFTPQYSGPATDLQAQAHAHAQLPAQIGYVLQGNNKQNVALKRKNAPRDKAPSPSTAPEPTTKAKVQGWLKQDSAPDLGDTTSDEDGQDNDKENDSGDGRSRKISGTYNLAGCCKPRDERSDTPESEASTIVLPGKGPTNNPGDATQDEEGPWLDLGGADIHTSAEEASRSESEKTRFEMEVDDDVEEDVDQAETLVSASEAQCSAESSGSRSQSPAAVKQKAQDSQAAAVSTSIDALAPPTPSPPPRKRMRLADAIYDSPSNLNQPGRTVSPSTVLNYSHPLEPHEEIEAEAFDEITSLRKTLSSLKYDEDPSDRPYWIIEGINKPLPHPTLTSLQYQILLTKCYLEEIDRLGPIRKELMRNYNSNPSQNGGWYYEGWGETREAEKTWEDGVVLARGVWKLVDIEGEVKNCVLDEWPRDVWGERLGWTFVDGKVEVDEENKEKEKEKDNEDNEGEGLVKSFMTLGPFGRLQKWRMAMDSVSSEDDDAEDDDAEEEQEESDVDDGELADDEEEEDEMGEEAKVEEEDDGMGEDAV</sequence>
<name>A0A1Y1ZFU0_9PLEO</name>
<comment type="caution">
    <text evidence="2">The sequence shown here is derived from an EMBL/GenBank/DDBJ whole genome shotgun (WGS) entry which is preliminary data.</text>
</comment>
<keyword evidence="3" id="KW-1185">Reference proteome</keyword>
<evidence type="ECO:0000256" key="1">
    <source>
        <dbReference type="SAM" id="MobiDB-lite"/>
    </source>
</evidence>
<feature type="compositionally biased region" description="Acidic residues" evidence="1">
    <location>
        <begin position="554"/>
        <end position="607"/>
    </location>
</feature>
<dbReference type="EMBL" id="MCFA01000090">
    <property type="protein sequence ID" value="ORY09130.1"/>
    <property type="molecule type" value="Genomic_DNA"/>
</dbReference>
<protein>
    <submittedName>
        <fullName evidence="2">Uncharacterized protein</fullName>
    </submittedName>
</protein>
<feature type="compositionally biased region" description="Low complexity" evidence="1">
    <location>
        <begin position="270"/>
        <end position="283"/>
    </location>
</feature>
<proteinExistence type="predicted"/>
<feature type="compositionally biased region" description="Polar residues" evidence="1">
    <location>
        <begin position="296"/>
        <end position="307"/>
    </location>
</feature>
<feature type="region of interest" description="Disordered" evidence="1">
    <location>
        <begin position="115"/>
        <end position="322"/>
    </location>
</feature>
<reference evidence="2 3" key="1">
    <citation type="submission" date="2016-07" db="EMBL/GenBank/DDBJ databases">
        <title>Pervasive Adenine N6-methylation of Active Genes in Fungi.</title>
        <authorList>
            <consortium name="DOE Joint Genome Institute"/>
            <person name="Mondo S.J."/>
            <person name="Dannebaum R.O."/>
            <person name="Kuo R.C."/>
            <person name="Labutti K."/>
            <person name="Haridas S."/>
            <person name="Kuo A."/>
            <person name="Salamov A."/>
            <person name="Ahrendt S.R."/>
            <person name="Lipzen A."/>
            <person name="Sullivan W."/>
            <person name="Andreopoulos W.B."/>
            <person name="Clum A."/>
            <person name="Lindquist E."/>
            <person name="Daum C."/>
            <person name="Ramamoorthy G.K."/>
            <person name="Gryganskyi A."/>
            <person name="Culley D."/>
            <person name="Magnuson J.K."/>
            <person name="James T.Y."/>
            <person name="O'Malley M.A."/>
            <person name="Stajich J.E."/>
            <person name="Spatafora J.W."/>
            <person name="Visel A."/>
            <person name="Grigoriev I.V."/>
        </authorList>
    </citation>
    <scope>NUCLEOTIDE SEQUENCE [LARGE SCALE GENOMIC DNA]</scope>
    <source>
        <strain evidence="2 3">CBS 115471</strain>
    </source>
</reference>
<evidence type="ECO:0000313" key="3">
    <source>
        <dbReference type="Proteomes" id="UP000193144"/>
    </source>
</evidence>
<feature type="compositionally biased region" description="Basic and acidic residues" evidence="1">
    <location>
        <begin position="235"/>
        <end position="252"/>
    </location>
</feature>
<feature type="compositionally biased region" description="Low complexity" evidence="1">
    <location>
        <begin position="124"/>
        <end position="137"/>
    </location>
</feature>
<feature type="compositionally biased region" description="Acidic residues" evidence="1">
    <location>
        <begin position="253"/>
        <end position="264"/>
    </location>
</feature>